<proteinExistence type="predicted"/>
<dbReference type="AlphaFoldDB" id="A0AAN8XFX7"/>
<dbReference type="EMBL" id="JAXCGZ010007811">
    <property type="protein sequence ID" value="KAK7078479.1"/>
    <property type="molecule type" value="Genomic_DNA"/>
</dbReference>
<evidence type="ECO:0000313" key="2">
    <source>
        <dbReference type="EMBL" id="KAK7078479.1"/>
    </source>
</evidence>
<feature type="region of interest" description="Disordered" evidence="1">
    <location>
        <begin position="22"/>
        <end position="41"/>
    </location>
</feature>
<sequence length="60" mass="6638">SPLIAELSRPFAPSLLHKTRSSSNLISMPNTPHTSIPLKNNSPPPLDSVHFLFSFLRCKP</sequence>
<protein>
    <submittedName>
        <fullName evidence="2">Uncharacterized protein</fullName>
    </submittedName>
</protein>
<accession>A0AAN8XFX7</accession>
<keyword evidence="3" id="KW-1185">Reference proteome</keyword>
<name>A0AAN8XFX7_HALRR</name>
<comment type="caution">
    <text evidence="2">The sequence shown here is derived from an EMBL/GenBank/DDBJ whole genome shotgun (WGS) entry which is preliminary data.</text>
</comment>
<evidence type="ECO:0000313" key="3">
    <source>
        <dbReference type="Proteomes" id="UP001381693"/>
    </source>
</evidence>
<feature type="non-terminal residue" evidence="2">
    <location>
        <position position="1"/>
    </location>
</feature>
<dbReference type="Proteomes" id="UP001381693">
    <property type="component" value="Unassembled WGS sequence"/>
</dbReference>
<reference evidence="2 3" key="1">
    <citation type="submission" date="2023-11" db="EMBL/GenBank/DDBJ databases">
        <title>Halocaridina rubra genome assembly.</title>
        <authorList>
            <person name="Smith C."/>
        </authorList>
    </citation>
    <scope>NUCLEOTIDE SEQUENCE [LARGE SCALE GENOMIC DNA]</scope>
    <source>
        <strain evidence="2">EP-1</strain>
        <tissue evidence="2">Whole</tissue>
    </source>
</reference>
<organism evidence="2 3">
    <name type="scientific">Halocaridina rubra</name>
    <name type="common">Hawaiian red shrimp</name>
    <dbReference type="NCBI Taxonomy" id="373956"/>
    <lineage>
        <taxon>Eukaryota</taxon>
        <taxon>Metazoa</taxon>
        <taxon>Ecdysozoa</taxon>
        <taxon>Arthropoda</taxon>
        <taxon>Crustacea</taxon>
        <taxon>Multicrustacea</taxon>
        <taxon>Malacostraca</taxon>
        <taxon>Eumalacostraca</taxon>
        <taxon>Eucarida</taxon>
        <taxon>Decapoda</taxon>
        <taxon>Pleocyemata</taxon>
        <taxon>Caridea</taxon>
        <taxon>Atyoidea</taxon>
        <taxon>Atyidae</taxon>
        <taxon>Halocaridina</taxon>
    </lineage>
</organism>
<gene>
    <name evidence="2" type="ORF">SK128_010971</name>
</gene>
<evidence type="ECO:0000256" key="1">
    <source>
        <dbReference type="SAM" id="MobiDB-lite"/>
    </source>
</evidence>